<sequence>MKARIEQKKEPEAMLEAVRCWMVPRRLEERYSVLIYMLLRVAFCSSDHGRGELTLRDTEVGCRLMQPHQQWLHNCDTPAEITRLGRRQYELENGVDRSPSALMGLYSIFQQLSSSCRKPRWLLLKFSQWVSFDGALSIHSDSGEESVMGARTSSQDYGGSSSIFFGQFL</sequence>
<accession>A0ACD1G9F1</accession>
<proteinExistence type="predicted"/>
<reference evidence="1" key="1">
    <citation type="submission" date="2018-02" db="EMBL/GenBank/DDBJ databases">
        <title>The genomes of Aspergillus section Nigri reveals drivers in fungal speciation.</title>
        <authorList>
            <consortium name="DOE Joint Genome Institute"/>
            <person name="Vesth T.C."/>
            <person name="Nybo J."/>
            <person name="Theobald S."/>
            <person name="Brandl J."/>
            <person name="Frisvad J.C."/>
            <person name="Nielsen K.F."/>
            <person name="Lyhne E.K."/>
            <person name="Kogle M.E."/>
            <person name="Kuo A."/>
            <person name="Riley R."/>
            <person name="Clum A."/>
            <person name="Nolan M."/>
            <person name="Lipzen A."/>
            <person name="Salamov A."/>
            <person name="Henrissat B."/>
            <person name="Wiebenga A."/>
            <person name="De vries R.P."/>
            <person name="Grigoriev I.V."/>
            <person name="Mortensen U.H."/>
            <person name="Andersen M.R."/>
            <person name="Baker S.E."/>
        </authorList>
    </citation>
    <scope>NUCLEOTIDE SEQUENCE</scope>
    <source>
        <strain evidence="1">CBS 621.78</strain>
    </source>
</reference>
<keyword evidence="2" id="KW-1185">Reference proteome</keyword>
<dbReference type="EMBL" id="KZ825342">
    <property type="protein sequence ID" value="RAH45842.1"/>
    <property type="molecule type" value="Genomic_DNA"/>
</dbReference>
<organism evidence="1 2">
    <name type="scientific">Aspergillus brunneoviolaceus CBS 621.78</name>
    <dbReference type="NCBI Taxonomy" id="1450534"/>
    <lineage>
        <taxon>Eukaryota</taxon>
        <taxon>Fungi</taxon>
        <taxon>Dikarya</taxon>
        <taxon>Ascomycota</taxon>
        <taxon>Pezizomycotina</taxon>
        <taxon>Eurotiomycetes</taxon>
        <taxon>Eurotiomycetidae</taxon>
        <taxon>Eurotiales</taxon>
        <taxon>Aspergillaceae</taxon>
        <taxon>Aspergillus</taxon>
        <taxon>Aspergillus subgen. Circumdati</taxon>
    </lineage>
</organism>
<evidence type="ECO:0000313" key="2">
    <source>
        <dbReference type="Proteomes" id="UP000249057"/>
    </source>
</evidence>
<protein>
    <submittedName>
        <fullName evidence="1">Uncharacterized protein</fullName>
    </submittedName>
</protein>
<name>A0ACD1G9F1_9EURO</name>
<gene>
    <name evidence="1" type="ORF">BO95DRAFT_442726</name>
</gene>
<dbReference type="Proteomes" id="UP000249057">
    <property type="component" value="Unassembled WGS sequence"/>
</dbReference>
<evidence type="ECO:0000313" key="1">
    <source>
        <dbReference type="EMBL" id="RAH45842.1"/>
    </source>
</evidence>